<organism evidence="1 2">
    <name type="scientific">Seminavis robusta</name>
    <dbReference type="NCBI Taxonomy" id="568900"/>
    <lineage>
        <taxon>Eukaryota</taxon>
        <taxon>Sar</taxon>
        <taxon>Stramenopiles</taxon>
        <taxon>Ochrophyta</taxon>
        <taxon>Bacillariophyta</taxon>
        <taxon>Bacillariophyceae</taxon>
        <taxon>Bacillariophycidae</taxon>
        <taxon>Naviculales</taxon>
        <taxon>Naviculaceae</taxon>
        <taxon>Seminavis</taxon>
    </lineage>
</organism>
<dbReference type="OrthoDB" id="416042at2759"/>
<dbReference type="Proteomes" id="UP001153069">
    <property type="component" value="Unassembled WGS sequence"/>
</dbReference>
<evidence type="ECO:0000313" key="2">
    <source>
        <dbReference type="Proteomes" id="UP001153069"/>
    </source>
</evidence>
<dbReference type="InterPro" id="IPR005331">
    <property type="entry name" value="Sulfotransferase"/>
</dbReference>
<dbReference type="Pfam" id="PF03567">
    <property type="entry name" value="Sulfotransfer_2"/>
    <property type="match status" value="1"/>
</dbReference>
<reference evidence="1" key="1">
    <citation type="submission" date="2020-06" db="EMBL/GenBank/DDBJ databases">
        <authorList>
            <consortium name="Plant Systems Biology data submission"/>
        </authorList>
    </citation>
    <scope>NUCLEOTIDE SEQUENCE</scope>
    <source>
        <strain evidence="1">D6</strain>
    </source>
</reference>
<dbReference type="GO" id="GO:0016020">
    <property type="term" value="C:membrane"/>
    <property type="evidence" value="ECO:0007669"/>
    <property type="project" value="InterPro"/>
</dbReference>
<dbReference type="Gene3D" id="3.40.50.300">
    <property type="entry name" value="P-loop containing nucleotide triphosphate hydrolases"/>
    <property type="match status" value="1"/>
</dbReference>
<protein>
    <submittedName>
        <fullName evidence="1">Sulfotransferase family</fullName>
    </submittedName>
</protein>
<proteinExistence type="predicted"/>
<dbReference type="EMBL" id="CAICTM010001155">
    <property type="protein sequence ID" value="CAB9521029.1"/>
    <property type="molecule type" value="Genomic_DNA"/>
</dbReference>
<comment type="caution">
    <text evidence="1">The sequence shown here is derived from an EMBL/GenBank/DDBJ whole genome shotgun (WGS) entry which is preliminary data.</text>
</comment>
<name>A0A9N8ELC4_9STRA</name>
<gene>
    <name evidence="1" type="ORF">SEMRO_1157_G247330.1</name>
</gene>
<accession>A0A9N8ELC4</accession>
<dbReference type="AlphaFoldDB" id="A0A9N8ELC4"/>
<keyword evidence="2" id="KW-1185">Reference proteome</keyword>
<dbReference type="GO" id="GO:0008146">
    <property type="term" value="F:sulfotransferase activity"/>
    <property type="evidence" value="ECO:0007669"/>
    <property type="project" value="InterPro"/>
</dbReference>
<dbReference type="InterPro" id="IPR027417">
    <property type="entry name" value="P-loop_NTPase"/>
</dbReference>
<sequence>MMLAMPLTKAFVSTKKLLGVLVFISVCLAFQGLAVVLFNSRVHQNEDHVLNRPVRIPDNFHVEKAKSLSYVMQLKSTRRTLKFFHIPKAAGTAIEHVGGAQMNLPWGSCLFKHYPKRTICTYPPSNFEWPRNYGWWHLPAQLFPMGGSNPYEGAELFAIIRDPFDRLVSEFYYICQLRVFEWRPDQCNRNRLFEKDYMNEWLQNKLSHKDFDKAKTYLQDNGHFTPQYNFLVTKNQVRMVDYVMSMDELPTQFAGLMDAYSLRIKMAKKKINAARNSTTHLEPKDLDSVTVKSIQKVFRHDFDLSPLFERNPWKKTA</sequence>
<evidence type="ECO:0000313" key="1">
    <source>
        <dbReference type="EMBL" id="CAB9521029.1"/>
    </source>
</evidence>